<keyword evidence="2" id="KW-1185">Reference proteome</keyword>
<evidence type="ECO:0008006" key="3">
    <source>
        <dbReference type="Google" id="ProtNLM"/>
    </source>
</evidence>
<dbReference type="KEGG" id="nhl:Nhal_2691"/>
<name>D5BX84_NITHN</name>
<dbReference type="RefSeq" id="WP_013033627.1">
    <property type="nucleotide sequence ID" value="NC_013960.1"/>
</dbReference>
<protein>
    <recommendedName>
        <fullName evidence="3">DUF3135 domain-containing protein</fullName>
    </recommendedName>
</protein>
<reference evidence="2" key="1">
    <citation type="submission" date="2010-04" db="EMBL/GenBank/DDBJ databases">
        <title>Complete genome sequence of Nitrosococcus halophilus Nc4, a salt-adapted, aerobic obligate ammonia-oxidizing sulfur purple bacterium.</title>
        <authorList>
            <consortium name="US DOE Joint Genome Institute"/>
            <person name="Campbell M.A."/>
            <person name="Malfatti S.A."/>
            <person name="Chain P.S.G."/>
            <person name="Heidelberg J.F."/>
            <person name="Ward B.B."/>
            <person name="Klotz M.G."/>
        </authorList>
    </citation>
    <scope>NUCLEOTIDE SEQUENCE [LARGE SCALE GENOMIC DNA]</scope>
    <source>
        <strain evidence="2">Nc4</strain>
    </source>
</reference>
<dbReference type="EMBL" id="CP001798">
    <property type="protein sequence ID" value="ADE15767.1"/>
    <property type="molecule type" value="Genomic_DNA"/>
</dbReference>
<evidence type="ECO:0000313" key="1">
    <source>
        <dbReference type="EMBL" id="ADE15767.1"/>
    </source>
</evidence>
<accession>D5BX84</accession>
<evidence type="ECO:0000313" key="2">
    <source>
        <dbReference type="Proteomes" id="UP000001844"/>
    </source>
</evidence>
<dbReference type="InterPro" id="IPR021482">
    <property type="entry name" value="DUF3135"/>
</dbReference>
<dbReference type="Proteomes" id="UP000001844">
    <property type="component" value="Chromosome"/>
</dbReference>
<proteinExistence type="predicted"/>
<gene>
    <name evidence="1" type="ordered locus">Nhal_2691</name>
</gene>
<dbReference type="HOGENOM" id="CLU_153204_0_0_6"/>
<sequence>MTPESNFDFDYWMLLAKEDPEEFEHQRRAIIEQTLTQAPEHLQTRLKRLQWRIDMERQQCRNPLVSAARLYAMMWERIYAEYGLLDAPHKLGYALAEMRRTGQTFREKFN</sequence>
<dbReference type="OrthoDB" id="5593306at2"/>
<dbReference type="Pfam" id="PF11333">
    <property type="entry name" value="DUF3135"/>
    <property type="match status" value="1"/>
</dbReference>
<dbReference type="AlphaFoldDB" id="D5BX84"/>
<organism evidence="1 2">
    <name type="scientific">Nitrosococcus halophilus (strain Nc4)</name>
    <dbReference type="NCBI Taxonomy" id="472759"/>
    <lineage>
        <taxon>Bacteria</taxon>
        <taxon>Pseudomonadati</taxon>
        <taxon>Pseudomonadota</taxon>
        <taxon>Gammaproteobacteria</taxon>
        <taxon>Chromatiales</taxon>
        <taxon>Chromatiaceae</taxon>
        <taxon>Nitrosococcus</taxon>
    </lineage>
</organism>
<dbReference type="eggNOG" id="ENOG5033EY0">
    <property type="taxonomic scope" value="Bacteria"/>
</dbReference>
<dbReference type="STRING" id="472759.Nhal_2691"/>